<dbReference type="PANTHER" id="PTHR44757:SF2">
    <property type="entry name" value="BIOFILM ARCHITECTURE MAINTENANCE PROTEIN MBAA"/>
    <property type="match status" value="1"/>
</dbReference>
<dbReference type="Pfam" id="PF13426">
    <property type="entry name" value="PAS_9"/>
    <property type="match status" value="1"/>
</dbReference>
<dbReference type="InterPro" id="IPR029787">
    <property type="entry name" value="Nucleotide_cyclase"/>
</dbReference>
<feature type="domain" description="PAS" evidence="1">
    <location>
        <begin position="390"/>
        <end position="434"/>
    </location>
</feature>
<dbReference type="SMART" id="SM00091">
    <property type="entry name" value="PAS"/>
    <property type="match status" value="4"/>
</dbReference>
<proteinExistence type="predicted"/>
<comment type="caution">
    <text evidence="5">The sequence shown here is derived from an EMBL/GenBank/DDBJ whole genome shotgun (WGS) entry which is preliminary data.</text>
</comment>
<dbReference type="Gene3D" id="3.20.20.450">
    <property type="entry name" value="EAL domain"/>
    <property type="match status" value="1"/>
</dbReference>
<dbReference type="InterPro" id="IPR001633">
    <property type="entry name" value="EAL_dom"/>
</dbReference>
<evidence type="ECO:0000313" key="6">
    <source>
        <dbReference type="Proteomes" id="UP000664835"/>
    </source>
</evidence>
<dbReference type="PROSITE" id="PS50113">
    <property type="entry name" value="PAC"/>
    <property type="match status" value="2"/>
</dbReference>
<sequence length="946" mass="108416">MHTKQLPQVAEEEEYYQFLSSLPTAIAVAYFDTGIIKYVNPLAEQLFAREQQQLIGKHQSIIHPPLTSETPNTFLQHQKILEQEGRIESIENSILRPDGSTLHVEITTNLIMIGGERYMVGVFSNTEKRFQAQQALQRKSNEFAALFENSQIGIMLLKEDQILHLANQHLADIFGYPSADAMFGISMRELHLSENHFETFGIENYQTLSYHKNMHIEYPLRKKNGDTVWCRISGKALDKNTPANLAKGVIWVVDDISDIKTAQEAIQQERDLFKNGPTVVIQWRAEKNWPVDFVSANIVNVLGYTQYELLNNAQFGFYDLLHPDDKERVIQEAKQHFSEQTTNFEQSYQIRSKSGNYRYIYDFNQVVYDAQGAVKSWYGYLQDMTDYLQAQEISTLLLNSTSEGIFGIDKNGTTTFINPAGAKMLGYREEDLIGHPNHALIHHSKESGEPIPTHQCRMMLPIKTGNDEFVSDEVLWRKDGSNFPVEYRSTPIFRKNDIIGTVVTFHDISYRREQEQKIQHLAFHDELTGLPNRRLFNDRLEEELKREKRTSNRAMLMMLDVDHFKDINDTFGHPIGDHLLKEITHRIIEVLRDSDTFARLGGDEFGILITHETSGVEAVQIAERILELFKTPFEIQDIQISVSTSIGIVFCEPIFSKEEVVTQADIALYQAKDSGRNNYVFYESEMSNRVKHEVQILSELNQAISEKSFQIFYQPKIDTLSERVVGLEALIRWFPQSEQAQSMSSPAVFIPIAESRGLIREITLWQVGQLVQDIQTLQENGFHDRVSINISGELLSHIENLVEFLEVIEHSELSFEQLDFEITETAYSKMSASVSAILESAQSNGLALSIDDFGTGYSSLISLRQFQANHLKIDKAFIDEIHRKKDDFAIVSATILMAHGLGKKVIAEGVETEQQFRALRRLKCDFIQGYYFAKPMPLQEICEFIK</sequence>
<dbReference type="InterPro" id="IPR013767">
    <property type="entry name" value="PAS_fold"/>
</dbReference>
<reference evidence="5 6" key="1">
    <citation type="submission" date="2021-03" db="EMBL/GenBank/DDBJ databases">
        <title>Thiomicrorhabdus sp.nov.,novel sulfur-oxidizing bacteria isolated from coastal sediment.</title>
        <authorList>
            <person name="Liu X."/>
        </authorList>
    </citation>
    <scope>NUCLEOTIDE SEQUENCE [LARGE SCALE GENOMIC DNA]</scope>
    <source>
        <strain evidence="5 6">6S2-11</strain>
    </source>
</reference>
<keyword evidence="6" id="KW-1185">Reference proteome</keyword>
<dbReference type="Gene3D" id="3.30.70.270">
    <property type="match status" value="1"/>
</dbReference>
<dbReference type="CDD" id="cd01948">
    <property type="entry name" value="EAL"/>
    <property type="match status" value="1"/>
</dbReference>
<dbReference type="SMART" id="SM00052">
    <property type="entry name" value="EAL"/>
    <property type="match status" value="1"/>
</dbReference>
<dbReference type="InterPro" id="IPR000014">
    <property type="entry name" value="PAS"/>
</dbReference>
<dbReference type="InterPro" id="IPR035965">
    <property type="entry name" value="PAS-like_dom_sf"/>
</dbReference>
<feature type="domain" description="GGDEF" evidence="4">
    <location>
        <begin position="552"/>
        <end position="684"/>
    </location>
</feature>
<evidence type="ECO:0000259" key="4">
    <source>
        <dbReference type="PROSITE" id="PS50887"/>
    </source>
</evidence>
<dbReference type="RefSeq" id="WP_208150086.1">
    <property type="nucleotide sequence ID" value="NZ_JAGETV010000014.1"/>
</dbReference>
<feature type="domain" description="PAS" evidence="1">
    <location>
        <begin position="11"/>
        <end position="84"/>
    </location>
</feature>
<dbReference type="PANTHER" id="PTHR44757">
    <property type="entry name" value="DIGUANYLATE CYCLASE DGCP"/>
    <property type="match status" value="1"/>
</dbReference>
<dbReference type="PROSITE" id="PS50112">
    <property type="entry name" value="PAS"/>
    <property type="match status" value="3"/>
</dbReference>
<dbReference type="PROSITE" id="PS50887">
    <property type="entry name" value="GGDEF"/>
    <property type="match status" value="1"/>
</dbReference>
<dbReference type="Gene3D" id="3.30.450.20">
    <property type="entry name" value="PAS domain"/>
    <property type="match status" value="4"/>
</dbReference>
<dbReference type="Pfam" id="PF00563">
    <property type="entry name" value="EAL"/>
    <property type="match status" value="1"/>
</dbReference>
<dbReference type="SUPFAM" id="SSF55785">
    <property type="entry name" value="PYP-like sensor domain (PAS domain)"/>
    <property type="match status" value="4"/>
</dbReference>
<evidence type="ECO:0000259" key="2">
    <source>
        <dbReference type="PROSITE" id="PS50113"/>
    </source>
</evidence>
<dbReference type="EMBL" id="JAGETV010000014">
    <property type="protein sequence ID" value="MBO1927619.1"/>
    <property type="molecule type" value="Genomic_DNA"/>
</dbReference>
<gene>
    <name evidence="5" type="ORF">J3998_08525</name>
</gene>
<feature type="domain" description="PAC" evidence="2">
    <location>
        <begin position="469"/>
        <end position="520"/>
    </location>
</feature>
<dbReference type="CDD" id="cd00130">
    <property type="entry name" value="PAS"/>
    <property type="match status" value="4"/>
</dbReference>
<dbReference type="InterPro" id="IPR052155">
    <property type="entry name" value="Biofilm_reg_signaling"/>
</dbReference>
<evidence type="ECO:0000313" key="5">
    <source>
        <dbReference type="EMBL" id="MBO1927619.1"/>
    </source>
</evidence>
<dbReference type="SMART" id="SM00267">
    <property type="entry name" value="GGDEF"/>
    <property type="match status" value="1"/>
</dbReference>
<feature type="domain" description="PAS" evidence="1">
    <location>
        <begin position="293"/>
        <end position="340"/>
    </location>
</feature>
<feature type="domain" description="PAC" evidence="2">
    <location>
        <begin position="214"/>
        <end position="268"/>
    </location>
</feature>
<dbReference type="SUPFAM" id="SSF55073">
    <property type="entry name" value="Nucleotide cyclase"/>
    <property type="match status" value="1"/>
</dbReference>
<dbReference type="InterPro" id="IPR035919">
    <property type="entry name" value="EAL_sf"/>
</dbReference>
<dbReference type="InterPro" id="IPR013655">
    <property type="entry name" value="PAS_fold_3"/>
</dbReference>
<dbReference type="NCBIfam" id="TIGR00229">
    <property type="entry name" value="sensory_box"/>
    <property type="match status" value="4"/>
</dbReference>
<dbReference type="SUPFAM" id="SSF141868">
    <property type="entry name" value="EAL domain-like"/>
    <property type="match status" value="1"/>
</dbReference>
<dbReference type="InterPro" id="IPR000160">
    <property type="entry name" value="GGDEF_dom"/>
</dbReference>
<protein>
    <submittedName>
        <fullName evidence="5">EAL domain-containing protein</fullName>
    </submittedName>
</protein>
<dbReference type="NCBIfam" id="TIGR00254">
    <property type="entry name" value="GGDEF"/>
    <property type="match status" value="1"/>
</dbReference>
<dbReference type="Proteomes" id="UP000664835">
    <property type="component" value="Unassembled WGS sequence"/>
</dbReference>
<dbReference type="Pfam" id="PF00989">
    <property type="entry name" value="PAS"/>
    <property type="match status" value="2"/>
</dbReference>
<dbReference type="PROSITE" id="PS50883">
    <property type="entry name" value="EAL"/>
    <property type="match status" value="1"/>
</dbReference>
<dbReference type="SMART" id="SM00086">
    <property type="entry name" value="PAC"/>
    <property type="match status" value="4"/>
</dbReference>
<dbReference type="InterPro" id="IPR043128">
    <property type="entry name" value="Rev_trsase/Diguanyl_cyclase"/>
</dbReference>
<evidence type="ECO:0000259" key="3">
    <source>
        <dbReference type="PROSITE" id="PS50883"/>
    </source>
</evidence>
<accession>A0ABS3Q5M8</accession>
<dbReference type="InterPro" id="IPR001610">
    <property type="entry name" value="PAC"/>
</dbReference>
<dbReference type="Pfam" id="PF00990">
    <property type="entry name" value="GGDEF"/>
    <property type="match status" value="1"/>
</dbReference>
<organism evidence="5 6">
    <name type="scientific">Thiomicrorhabdus marina</name>
    <dbReference type="NCBI Taxonomy" id="2818442"/>
    <lineage>
        <taxon>Bacteria</taxon>
        <taxon>Pseudomonadati</taxon>
        <taxon>Pseudomonadota</taxon>
        <taxon>Gammaproteobacteria</taxon>
        <taxon>Thiotrichales</taxon>
        <taxon>Piscirickettsiaceae</taxon>
        <taxon>Thiomicrorhabdus</taxon>
    </lineage>
</organism>
<name>A0ABS3Q5M8_9GAMM</name>
<dbReference type="InterPro" id="IPR000700">
    <property type="entry name" value="PAS-assoc_C"/>
</dbReference>
<feature type="domain" description="EAL" evidence="3">
    <location>
        <begin position="693"/>
        <end position="946"/>
    </location>
</feature>
<dbReference type="CDD" id="cd01949">
    <property type="entry name" value="GGDEF"/>
    <property type="match status" value="1"/>
</dbReference>
<evidence type="ECO:0000259" key="1">
    <source>
        <dbReference type="PROSITE" id="PS50112"/>
    </source>
</evidence>
<dbReference type="Pfam" id="PF08447">
    <property type="entry name" value="PAS_3"/>
    <property type="match status" value="1"/>
</dbReference>